<accession>A0A6S6W7C4</accession>
<organism evidence="1 2">
    <name type="scientific">Pyrenophora teres f. teres</name>
    <dbReference type="NCBI Taxonomy" id="97479"/>
    <lineage>
        <taxon>Eukaryota</taxon>
        <taxon>Fungi</taxon>
        <taxon>Dikarya</taxon>
        <taxon>Ascomycota</taxon>
        <taxon>Pezizomycotina</taxon>
        <taxon>Dothideomycetes</taxon>
        <taxon>Pleosporomycetidae</taxon>
        <taxon>Pleosporales</taxon>
        <taxon>Pleosporineae</taxon>
        <taxon>Pleosporaceae</taxon>
        <taxon>Pyrenophora</taxon>
    </lineage>
</organism>
<gene>
    <name evidence="1" type="ORF">PTTW11_07465</name>
</gene>
<dbReference type="EMBL" id="HG992982">
    <property type="protein sequence ID" value="CAE7189363.1"/>
    <property type="molecule type" value="Genomic_DNA"/>
</dbReference>
<evidence type="ECO:0000313" key="2">
    <source>
        <dbReference type="Proteomes" id="UP000472372"/>
    </source>
</evidence>
<dbReference type="AlphaFoldDB" id="A0A6S6W7C4"/>
<proteinExistence type="predicted"/>
<evidence type="ECO:0000313" key="1">
    <source>
        <dbReference type="EMBL" id="CAE7189363.1"/>
    </source>
</evidence>
<reference evidence="1" key="1">
    <citation type="submission" date="2021-02" db="EMBL/GenBank/DDBJ databases">
        <authorList>
            <person name="Syme A R."/>
            <person name="Syme A R."/>
            <person name="Moolhuijzen P."/>
        </authorList>
    </citation>
    <scope>NUCLEOTIDE SEQUENCE</scope>
    <source>
        <strain evidence="1">W1-1</strain>
    </source>
</reference>
<dbReference type="Proteomes" id="UP000472372">
    <property type="component" value="Chromosome 6"/>
</dbReference>
<name>A0A6S6W7C4_9PLEO</name>
<protein>
    <submittedName>
        <fullName evidence="1">Uncharacterized protein</fullName>
    </submittedName>
</protein>
<sequence length="84" mass="9044">MHRTSLLILLLGIARAANTNEPNPKARCPSIIAQGDCVADDEGIFRPQIDPNTAEGPAIGVCTRKCHTGVGLYYFDWVAPCCCL</sequence>